<dbReference type="InterPro" id="IPR036047">
    <property type="entry name" value="F-box-like_dom_sf"/>
</dbReference>
<evidence type="ECO:0000313" key="3">
    <source>
        <dbReference type="Proteomes" id="UP000697127"/>
    </source>
</evidence>
<protein>
    <recommendedName>
        <fullName evidence="1">F-box domain-containing protein</fullName>
    </recommendedName>
</protein>
<evidence type="ECO:0000313" key="2">
    <source>
        <dbReference type="EMBL" id="KAG0690960.1"/>
    </source>
</evidence>
<name>A0A9P6WPK7_9ASCO</name>
<feature type="domain" description="F-box" evidence="1">
    <location>
        <begin position="1"/>
        <end position="45"/>
    </location>
</feature>
<dbReference type="SUPFAM" id="SSF81383">
    <property type="entry name" value="F-box domain"/>
    <property type="match status" value="1"/>
</dbReference>
<comment type="caution">
    <text evidence="2">The sequence shown here is derived from an EMBL/GenBank/DDBJ whole genome shotgun (WGS) entry which is preliminary data.</text>
</comment>
<keyword evidence="3" id="KW-1185">Reference proteome</keyword>
<dbReference type="PROSITE" id="PS50181">
    <property type="entry name" value="FBOX"/>
    <property type="match status" value="1"/>
</dbReference>
<dbReference type="AlphaFoldDB" id="A0A9P6WPK7"/>
<dbReference type="Proteomes" id="UP000697127">
    <property type="component" value="Unassembled WGS sequence"/>
</dbReference>
<reference evidence="2" key="1">
    <citation type="submission" date="2020-11" db="EMBL/GenBank/DDBJ databases">
        <title>Kefir isolates.</title>
        <authorList>
            <person name="Marcisauskas S."/>
            <person name="Kim Y."/>
            <person name="Blasche S."/>
        </authorList>
    </citation>
    <scope>NUCLEOTIDE SEQUENCE</scope>
    <source>
        <strain evidence="2">Olga-1</strain>
    </source>
</reference>
<gene>
    <name evidence="2" type="ORF">C6P40_000458</name>
</gene>
<organism evidence="2 3">
    <name type="scientific">Pichia californica</name>
    <dbReference type="NCBI Taxonomy" id="460514"/>
    <lineage>
        <taxon>Eukaryota</taxon>
        <taxon>Fungi</taxon>
        <taxon>Dikarya</taxon>
        <taxon>Ascomycota</taxon>
        <taxon>Saccharomycotina</taxon>
        <taxon>Pichiomycetes</taxon>
        <taxon>Pichiales</taxon>
        <taxon>Pichiaceae</taxon>
        <taxon>Pichia</taxon>
    </lineage>
</organism>
<dbReference type="InterPro" id="IPR001810">
    <property type="entry name" value="F-box_dom"/>
</dbReference>
<accession>A0A9P6WPK7</accession>
<proteinExistence type="predicted"/>
<evidence type="ECO:0000259" key="1">
    <source>
        <dbReference type="PROSITE" id="PS50181"/>
    </source>
</evidence>
<dbReference type="EMBL" id="PUHW01000012">
    <property type="protein sequence ID" value="KAG0690960.1"/>
    <property type="molecule type" value="Genomic_DNA"/>
</dbReference>
<sequence length="626" mass="74243">MLSEIPLEIWVNISIYLDKTDIYYLSLTNKSMYMMMTSDSVWWPKIKKSWYMSDYNAQTLTYKKKLKHNESYYQYFKRKKLDDQFVRSCIDDIINYNLNNNDNSIIIEKLNSIYNNFDSYIPCLLSESLHLTSSLFNSDGFITSEIFSKFQKRRNLKLDRIYIASNILESGKFLKCLKNANNYFQNLPTDLESVLVELSLLDPRYHELILIRHSVIKTIIFNYKSINFEPTTKPIEKIMLLVRIMHHVIDSKKKKILLMNQFSTSKLTIEDLSILRFYSGDSEGTPLIKNAIVEKLCIMLNLNQYIEINDCCIKILDNNQFMYLFIDGNQMYLKKESDVHEILRKFPMEDASYILLRSRLLKINNEYNKINFENKKKLMYICKFINYYDNLIGSRLDDLRGADQIIYQMKENEKIVVVHRYNYIQGQILCCGGFFNKYLWNSFKSLLLNGKLNDLSFLSIFTLPIVLKFENNQSSDLKSNFNKLFFKNISYEINDNDLFKLQETMDIFYECENLSIGDIIWSESSQARGVIIEISDSQSKIDSKKINLYNGFTFKKKNIRFNGTPLYTIFFGAYGFATFTKQYIKRDKTDRIEGLLVYDLLGRWFSHYDYELHKFIFRYGQLLLGN</sequence>